<protein>
    <submittedName>
        <fullName evidence="1">Uncharacterized protein</fullName>
    </submittedName>
</protein>
<organism evidence="1 2">
    <name type="scientific">Trichothecium roseum</name>
    <dbReference type="NCBI Taxonomy" id="47278"/>
    <lineage>
        <taxon>Eukaryota</taxon>
        <taxon>Fungi</taxon>
        <taxon>Dikarya</taxon>
        <taxon>Ascomycota</taxon>
        <taxon>Pezizomycotina</taxon>
        <taxon>Sordariomycetes</taxon>
        <taxon>Hypocreomycetidae</taxon>
        <taxon>Hypocreales</taxon>
        <taxon>Hypocreales incertae sedis</taxon>
        <taxon>Trichothecium</taxon>
    </lineage>
</organism>
<accession>A0ACC0V8P4</accession>
<reference evidence="1" key="1">
    <citation type="submission" date="2022-10" db="EMBL/GenBank/DDBJ databases">
        <title>Complete Genome of Trichothecium roseum strain YXFP-22015, a Plant Pathogen Isolated from Citrus.</title>
        <authorList>
            <person name="Wang Y."/>
            <person name="Zhu L."/>
        </authorList>
    </citation>
    <scope>NUCLEOTIDE SEQUENCE</scope>
    <source>
        <strain evidence="1">YXFP-22015</strain>
    </source>
</reference>
<gene>
    <name evidence="1" type="ORF">N3K66_004072</name>
</gene>
<proteinExistence type="predicted"/>
<dbReference type="EMBL" id="CM047942">
    <property type="protein sequence ID" value="KAI9902255.1"/>
    <property type="molecule type" value="Genomic_DNA"/>
</dbReference>
<name>A0ACC0V8P4_9HYPO</name>
<evidence type="ECO:0000313" key="1">
    <source>
        <dbReference type="EMBL" id="KAI9902255.1"/>
    </source>
</evidence>
<dbReference type="Proteomes" id="UP001163324">
    <property type="component" value="Chromosome 3"/>
</dbReference>
<comment type="caution">
    <text evidence="1">The sequence shown here is derived from an EMBL/GenBank/DDBJ whole genome shotgun (WGS) entry which is preliminary data.</text>
</comment>
<evidence type="ECO:0000313" key="2">
    <source>
        <dbReference type="Proteomes" id="UP001163324"/>
    </source>
</evidence>
<keyword evidence="2" id="KW-1185">Reference proteome</keyword>
<sequence length="1085" mass="118562">MTLVASPPPLPNGDPSLLQKPRLADTQHGAPPLFYRLEEILIERCRSTPDVPMIGYPSTPHTAEDFTYYSARQFDRFVNGAMQDLQRQGLDSARAASSGDGNDAPVAALLGPATLDYVVTVFALARMGYAVFYLSTRLSQEAYMSLLDQTDCQRLIYADHVPALAKSVSELSTKRGDKLKSFTFTPFASYSQCAEPSEYRFKSKPADGSRTAYIIHSSGSSGIPKAIPSIHAAGIANYTFSRSFESYFLTLPFYHGHGVSMFFRAVFKGKPIALYNASLPLTGPHLVRSLRATRPESLHCVPYALKLLAETDGGPEALAGPKQVLFGGSSCPDHLGDELVARGTRIVSHYGATEFGQVMTSDRPPDDKAWNYLRPLPHAAPFLRFDQLGDDDKDDASGQETFECVVLDGLPSKNKSNSDRPPNSFRTSDKFVRHPRLPDRWKYVGRLDDRVNLVNGEKVLPIPIEHRVRRNRLVKEVLVVGVGRVMPGLLVMPSDEARGLSGGEILDKVWPDVAAANENAEAFSQISRDMVEILPVDVAYPQTEKGTLIRKACYKQFADVIDALFARAEGSDTAEDSQLPSSSSKLALGVEGIQDFLLGVIQRDLGLDHVGPDSDFFTAGLDSLQTIKVYGIIKRSLDLGKGSLNQNALYDHGNIRRLAVHLHNLRTGEKQGEAEDEIEVMSELIKKYSDFKTPVVKNDQEVVLLTGATGSLGCYILSRLLSLPSVRRVYCLTRAPTADAALDRVVATLTARQLPVANLSKIRALPSDFSRPDLGLHPDALAEVRATLTKVVHSAWSVNFNIGVRSFEKHHIAGVRNLIDLCLACSSSSSSSSSPSSRPGAAEFYFCSSISAAAGTPMPAVIEEGPVPELSSAFGMGYARSKLVAERIVQAAAEQTGMVSKVLRVGQIVGDTVHGRWNLDEGIPLMLRSAKTLSALPTLNESLSWTPVDVVARAVLELSSLETSDGDSAAAARRHAHDPKVVYHVLNPFVIDWTRDLLPALRDAGLEFEAVGQREWVRRLREGEQDPVKNPTVKLTEFYAQKYDNESNRSGLSYRTTCTEEASPALRGGIDLVSSGIIKKFVNFF</sequence>